<gene>
    <name evidence="3" type="ORF">C441_04164</name>
</gene>
<organism evidence="3 4">
    <name type="scientific">Haloferax sulfurifontis ATCC BAA-897</name>
    <dbReference type="NCBI Taxonomy" id="662480"/>
    <lineage>
        <taxon>Archaea</taxon>
        <taxon>Methanobacteriati</taxon>
        <taxon>Methanobacteriota</taxon>
        <taxon>Stenosarchaea group</taxon>
        <taxon>Halobacteria</taxon>
        <taxon>Halobacteriales</taxon>
        <taxon>Haloferacaceae</taxon>
        <taxon>Haloferax</taxon>
    </lineage>
</organism>
<feature type="transmembrane region" description="Helical" evidence="1">
    <location>
        <begin position="51"/>
        <end position="70"/>
    </location>
</feature>
<sequence>MSTGTLRLADVGSLTAVALSLVLGLLTLPVLPAEVAIHWAADGSPNTVVPALPGVLLTPAIALLAFGYFRGGTVIAGWEVRLGPRAGLSVVAGVAYLQVALNLSLLENPLLAIAPGAVAILVATYGARIGATTG</sequence>
<evidence type="ECO:0000313" key="3">
    <source>
        <dbReference type="EMBL" id="ELZ96705.1"/>
    </source>
</evidence>
<protein>
    <recommendedName>
        <fullName evidence="2">DUF1648 domain-containing protein</fullName>
    </recommendedName>
</protein>
<dbReference type="RefSeq" id="WP_007273923.1">
    <property type="nucleotide sequence ID" value="NZ_AOLM01000006.1"/>
</dbReference>
<dbReference type="EMBL" id="AOLM01000006">
    <property type="protein sequence ID" value="ELZ96705.1"/>
    <property type="molecule type" value="Genomic_DNA"/>
</dbReference>
<comment type="caution">
    <text evidence="3">The sequence shown here is derived from an EMBL/GenBank/DDBJ whole genome shotgun (WGS) entry which is preliminary data.</text>
</comment>
<dbReference type="Proteomes" id="UP000011508">
    <property type="component" value="Unassembled WGS sequence"/>
</dbReference>
<feature type="domain" description="DUF1648" evidence="2">
    <location>
        <begin position="17"/>
        <end position="62"/>
    </location>
</feature>
<accession>M0IIW8</accession>
<name>M0IIW8_9EURY</name>
<feature type="transmembrane region" description="Helical" evidence="1">
    <location>
        <begin position="109"/>
        <end position="127"/>
    </location>
</feature>
<keyword evidence="1" id="KW-0812">Transmembrane</keyword>
<dbReference type="PATRIC" id="fig|662480.6.peg.809"/>
<evidence type="ECO:0000256" key="1">
    <source>
        <dbReference type="SAM" id="Phobius"/>
    </source>
</evidence>
<keyword evidence="1" id="KW-1133">Transmembrane helix</keyword>
<keyword evidence="1" id="KW-0472">Membrane</keyword>
<feature type="transmembrane region" description="Helical" evidence="1">
    <location>
        <begin position="82"/>
        <end position="103"/>
    </location>
</feature>
<dbReference type="Pfam" id="PF07853">
    <property type="entry name" value="DUF1648"/>
    <property type="match status" value="1"/>
</dbReference>
<evidence type="ECO:0000259" key="2">
    <source>
        <dbReference type="Pfam" id="PF07853"/>
    </source>
</evidence>
<evidence type="ECO:0000313" key="4">
    <source>
        <dbReference type="Proteomes" id="UP000011508"/>
    </source>
</evidence>
<dbReference type="AlphaFoldDB" id="M0IIW8"/>
<feature type="transmembrane region" description="Helical" evidence="1">
    <location>
        <begin position="12"/>
        <end position="31"/>
    </location>
</feature>
<keyword evidence="4" id="KW-1185">Reference proteome</keyword>
<reference evidence="3 4" key="1">
    <citation type="journal article" date="2014" name="PLoS Genet.">
        <title>Phylogenetically driven sequencing of extremely halophilic archaea reveals strategies for static and dynamic osmo-response.</title>
        <authorList>
            <person name="Becker E.A."/>
            <person name="Seitzer P.M."/>
            <person name="Tritt A."/>
            <person name="Larsen D."/>
            <person name="Krusor M."/>
            <person name="Yao A.I."/>
            <person name="Wu D."/>
            <person name="Madern D."/>
            <person name="Eisen J.A."/>
            <person name="Darling A.E."/>
            <person name="Facciotti M.T."/>
        </authorList>
    </citation>
    <scope>NUCLEOTIDE SEQUENCE [LARGE SCALE GENOMIC DNA]</scope>
    <source>
        <strain evidence="3 4">ATCC BAA-897</strain>
    </source>
</reference>
<dbReference type="InterPro" id="IPR012867">
    <property type="entry name" value="DUF1648"/>
</dbReference>
<proteinExistence type="predicted"/>